<comment type="subcellular location">
    <subcellularLocation>
        <location evidence="1">Secreted</location>
    </subcellularLocation>
</comment>
<feature type="signal peptide" evidence="7">
    <location>
        <begin position="1"/>
        <end position="21"/>
    </location>
</feature>
<keyword evidence="5" id="KW-0408">Iron</keyword>
<sequence>MVSTHFATIVYFCILFALIKCDDSDHHARFKRSNFACGKSFVACTSAIVASGVENNEIDAIDADILGLESIGTNKVTLAHRDSVVRTVFKNVDRNDVQSAAQNAVNSINILYNQTERRLYQDVRQNPVQYSTGQWAQLTKTDKYAKEISFSALVSISATQQIQRNGLTPEQVLLGLPEMPIKNSVIQNACPINTIAECIPGKYRSYSGHCNNVNKPLWGAKYEPMQRLQNPAYSDGVSQPRSGLTSSPLPSPRVLSRKLITESRPNHSVCSLFLAHWAQFIYEDIAQVGSTQLFNGEDRIPIPCCSVSHPECYNIGTDGDDPLFRNRALCMPYSRSFSTPRENCSLGVREQGNMVSSFLDGSNVYGSTKEQAASLRSYQNGLLKHRSQASKLELLPPATEKTCTSTNANQPCFASGSEWTNLLPTTTAIHTLWMRQHNRLARQLKSLNPHWDDERLYQESRRIVAAQLQHITYNEFLPIIIGKEHLRSFGVQLQHHTYDSNYNLEANPSVLNEYASTVGLFFFSLLPDSLGLTDKNGRTTNERFISNLLNDPSHLYQRGRMESLLRTIMTQPIRKPGLHMSLELREKFLRGTNDSGIDLAALIIQMGRDHGVNSYSSWREYCGLSRPTDFVDIEALFLDSINVNEMATHYASVDDIDLFIGGLAEKPLQGALVGPTFACILGRQFERTRRGDRFWYENFFKPSAFNEEQLAELRKVTLAEIICGNTDDIGQVQPSVFQVPDLYGNCPMDCNTTVIEKMDLKYWIDQEPKLALPITKQTLEKALKLGAQQYQRLQQAEAQQISRASAGQSRDGSSALSAHSSLMAPKKESLDIARTAAVLRETTKVLLRGDGLGDDEKLPAELDVATLQRLLPEVDVSKIIGNITDFLGPNANNRQCLPQPLPCDHTTKYRSISGWCNNLKFPHYGNAFAPLRRLLDPAYDDGFDSPRTRGKFGRGLPSARKISNAVHTDAPVFHVKFSHMLMQLGQIIDHDMTHSPIARGPNNTILNCSRCDSYDTLSIHCFPITIDANDPFFPNTHNDGSPRCMPFARSLLGQVTLGYRNQINQLTSFLDASYLYGSTECEANHLRLFSQGKMNFTNLGYNKEALPQGPQERDCRTKPKHPCFTAGDDRNNEQPGITVLHTIFLREHNRIASSLHKINNFWTDEQLFQESRRIMSAKMQHVIYNEWLPVILGCETMARYDLTPKKTGYYEEYNDNCDASISQEMSTAAFRFGHTLIRNHFPRLNSFYKKSSSPIDLKVTFNNASVLYDEAGGHLESMLMGLLGAAGMEYDRHIVDAVRNHLFQKPGGPLTGLDLPAINIQRGRDHGIQPYNAYREMCGLRKANTFDDLLDTMDKSAVDAFKSVYAHVDDIDLFPGLMSEKALKGALVGPMLACLIAEQMQRLKRCDRFYYENNNPVTRFTPAQLAEIRKTTFSKILCENSQYAHRIQPNAFLLPDELTNAPMRCNEMPDTDYYEWLDRQFCVVNQRVIDLGKTKRITPCITCTCTTEGTQCHSVTVERCEDLAKNYLFSEIQQDTVCVIQCSTMLRNRSGRL</sequence>
<dbReference type="GO" id="GO:0020037">
    <property type="term" value="F:heme binding"/>
    <property type="evidence" value="ECO:0007669"/>
    <property type="project" value="InterPro"/>
</dbReference>
<dbReference type="GO" id="GO:0004601">
    <property type="term" value="F:peroxidase activity"/>
    <property type="evidence" value="ECO:0007669"/>
    <property type="project" value="UniProtKB-KW"/>
</dbReference>
<evidence type="ECO:0000256" key="6">
    <source>
        <dbReference type="SAM" id="MobiDB-lite"/>
    </source>
</evidence>
<keyword evidence="5" id="KW-0479">Metal-binding</keyword>
<evidence type="ECO:0000256" key="7">
    <source>
        <dbReference type="SAM" id="SignalP"/>
    </source>
</evidence>
<feature type="region of interest" description="Disordered" evidence="6">
    <location>
        <begin position="801"/>
        <end position="821"/>
    </location>
</feature>
<evidence type="ECO:0000256" key="3">
    <source>
        <dbReference type="ARBA" id="ARBA00022559"/>
    </source>
</evidence>
<evidence type="ECO:0000313" key="9">
    <source>
        <dbReference type="WBParaSite" id="Pan_g19252.t1"/>
    </source>
</evidence>
<dbReference type="PANTHER" id="PTHR11475">
    <property type="entry name" value="OXIDASE/PEROXIDASE"/>
    <property type="match status" value="1"/>
</dbReference>
<dbReference type="GO" id="GO:0005576">
    <property type="term" value="C:extracellular region"/>
    <property type="evidence" value="ECO:0007669"/>
    <property type="project" value="UniProtKB-SubCell"/>
</dbReference>
<feature type="compositionally biased region" description="Polar residues" evidence="6">
    <location>
        <begin position="801"/>
        <end position="812"/>
    </location>
</feature>
<feature type="chain" id="PRO_5028810905" evidence="7">
    <location>
        <begin position="22"/>
        <end position="1553"/>
    </location>
</feature>
<keyword evidence="5" id="KW-0349">Heme</keyword>
<dbReference type="WBParaSite" id="Pan_g19252.t1">
    <property type="protein sequence ID" value="Pan_g19252.t1"/>
    <property type="gene ID" value="Pan_g19252"/>
</dbReference>
<dbReference type="InterPro" id="IPR010255">
    <property type="entry name" value="Haem_peroxidase_sf"/>
</dbReference>
<dbReference type="Proteomes" id="UP000492821">
    <property type="component" value="Unassembled WGS sequence"/>
</dbReference>
<feature type="binding site" description="axial binding residue" evidence="5">
    <location>
        <position position="1234"/>
    </location>
    <ligand>
        <name>heme b</name>
        <dbReference type="ChEBI" id="CHEBI:60344"/>
    </ligand>
    <ligandPart>
        <name>Fe</name>
        <dbReference type="ChEBI" id="CHEBI:18248"/>
    </ligandPart>
</feature>
<dbReference type="SUPFAM" id="SSF48113">
    <property type="entry name" value="Heme-dependent peroxidases"/>
    <property type="match status" value="2"/>
</dbReference>
<evidence type="ECO:0000313" key="8">
    <source>
        <dbReference type="Proteomes" id="UP000492821"/>
    </source>
</evidence>
<keyword evidence="8" id="KW-1185">Reference proteome</keyword>
<protein>
    <submittedName>
        <fullName evidence="9">Chorion peroxidase</fullName>
    </submittedName>
</protein>
<name>A0A7E4VCM2_PANRE</name>
<dbReference type="GO" id="GO:0046872">
    <property type="term" value="F:metal ion binding"/>
    <property type="evidence" value="ECO:0007669"/>
    <property type="project" value="UniProtKB-KW"/>
</dbReference>
<feature type="compositionally biased region" description="Polar residues" evidence="6">
    <location>
        <begin position="231"/>
        <end position="243"/>
    </location>
</feature>
<keyword evidence="4 7" id="KW-0732">Signal</keyword>
<dbReference type="InterPro" id="IPR037120">
    <property type="entry name" value="Haem_peroxidase_sf_animal"/>
</dbReference>
<reference evidence="9" key="2">
    <citation type="submission" date="2020-10" db="UniProtKB">
        <authorList>
            <consortium name="WormBaseParasite"/>
        </authorList>
    </citation>
    <scope>IDENTIFICATION</scope>
</reference>
<organism evidence="8 9">
    <name type="scientific">Panagrellus redivivus</name>
    <name type="common">Microworm</name>
    <dbReference type="NCBI Taxonomy" id="6233"/>
    <lineage>
        <taxon>Eukaryota</taxon>
        <taxon>Metazoa</taxon>
        <taxon>Ecdysozoa</taxon>
        <taxon>Nematoda</taxon>
        <taxon>Chromadorea</taxon>
        <taxon>Rhabditida</taxon>
        <taxon>Tylenchina</taxon>
        <taxon>Panagrolaimomorpha</taxon>
        <taxon>Panagrolaimoidea</taxon>
        <taxon>Panagrolaimidae</taxon>
        <taxon>Panagrellus</taxon>
    </lineage>
</organism>
<feature type="region of interest" description="Disordered" evidence="6">
    <location>
        <begin position="231"/>
        <end position="250"/>
    </location>
</feature>
<keyword evidence="3" id="KW-0575">Peroxidase</keyword>
<dbReference type="FunFam" id="1.10.640.10:FF:000003">
    <property type="entry name" value="chorion peroxidase"/>
    <property type="match status" value="1"/>
</dbReference>
<dbReference type="FunFam" id="1.10.640.10:FF:000006">
    <property type="entry name" value="Double oxidase: two peroxidase domains"/>
    <property type="match status" value="1"/>
</dbReference>
<keyword evidence="3" id="KW-0560">Oxidoreductase</keyword>
<evidence type="ECO:0000256" key="2">
    <source>
        <dbReference type="ARBA" id="ARBA00022525"/>
    </source>
</evidence>
<dbReference type="Gene3D" id="1.10.640.10">
    <property type="entry name" value="Haem peroxidase domain superfamily, animal type"/>
    <property type="match status" value="2"/>
</dbReference>
<dbReference type="InterPro" id="IPR019791">
    <property type="entry name" value="Haem_peroxidase_animal"/>
</dbReference>
<dbReference type="Pfam" id="PF03098">
    <property type="entry name" value="An_peroxidase"/>
    <property type="match status" value="2"/>
</dbReference>
<evidence type="ECO:0000256" key="1">
    <source>
        <dbReference type="ARBA" id="ARBA00004613"/>
    </source>
</evidence>
<dbReference type="PROSITE" id="PS50292">
    <property type="entry name" value="PEROXIDASE_3"/>
    <property type="match status" value="2"/>
</dbReference>
<accession>A0A7E4VCM2</accession>
<dbReference type="PANTHER" id="PTHR11475:SF131">
    <property type="entry name" value="PEROXIDASE"/>
    <property type="match status" value="1"/>
</dbReference>
<proteinExistence type="predicted"/>
<keyword evidence="2" id="KW-0964">Secreted</keyword>
<dbReference type="GO" id="GO:0006979">
    <property type="term" value="P:response to oxidative stress"/>
    <property type="evidence" value="ECO:0007669"/>
    <property type="project" value="InterPro"/>
</dbReference>
<dbReference type="CDD" id="cd09823">
    <property type="entry name" value="peroxinectin_like"/>
    <property type="match status" value="2"/>
</dbReference>
<evidence type="ECO:0000256" key="5">
    <source>
        <dbReference type="PIRSR" id="PIRSR619791-2"/>
    </source>
</evidence>
<dbReference type="PRINTS" id="PR00457">
    <property type="entry name" value="ANPEROXIDASE"/>
</dbReference>
<reference evidence="8" key="1">
    <citation type="journal article" date="2013" name="Genetics">
        <title>The draft genome and transcriptome of Panagrellus redivivus are shaped by the harsh demands of a free-living lifestyle.</title>
        <authorList>
            <person name="Srinivasan J."/>
            <person name="Dillman A.R."/>
            <person name="Macchietto M.G."/>
            <person name="Heikkinen L."/>
            <person name="Lakso M."/>
            <person name="Fracchia K.M."/>
            <person name="Antoshechkin I."/>
            <person name="Mortazavi A."/>
            <person name="Wong G."/>
            <person name="Sternberg P.W."/>
        </authorList>
    </citation>
    <scope>NUCLEOTIDE SEQUENCE [LARGE SCALE GENOMIC DNA]</scope>
    <source>
        <strain evidence="8">MT8872</strain>
    </source>
</reference>
<evidence type="ECO:0000256" key="4">
    <source>
        <dbReference type="ARBA" id="ARBA00022729"/>
    </source>
</evidence>